<organism evidence="8 9">
    <name type="scientific">Mola mola</name>
    <name type="common">Ocean sunfish</name>
    <name type="synonym">Tetraodon mola</name>
    <dbReference type="NCBI Taxonomy" id="94237"/>
    <lineage>
        <taxon>Eukaryota</taxon>
        <taxon>Metazoa</taxon>
        <taxon>Chordata</taxon>
        <taxon>Craniata</taxon>
        <taxon>Vertebrata</taxon>
        <taxon>Euteleostomi</taxon>
        <taxon>Actinopterygii</taxon>
        <taxon>Neopterygii</taxon>
        <taxon>Teleostei</taxon>
        <taxon>Neoteleostei</taxon>
        <taxon>Acanthomorphata</taxon>
        <taxon>Eupercaria</taxon>
        <taxon>Tetraodontiformes</taxon>
        <taxon>Molidae</taxon>
        <taxon>Mola</taxon>
    </lineage>
</organism>
<evidence type="ECO:0000256" key="3">
    <source>
        <dbReference type="ARBA" id="ARBA00023134"/>
    </source>
</evidence>
<dbReference type="STRING" id="94237.ENSMMOP00000019224"/>
<dbReference type="PANTHER" id="PTHR47981">
    <property type="entry name" value="RAB FAMILY"/>
    <property type="match status" value="1"/>
</dbReference>
<dbReference type="InterPro" id="IPR027417">
    <property type="entry name" value="P-loop_NTPase"/>
</dbReference>
<dbReference type="PANTHER" id="PTHR47981:SF39">
    <property type="entry name" value="RAS-RELATED PROTEIN RAB"/>
    <property type="match status" value="1"/>
</dbReference>
<evidence type="ECO:0000256" key="1">
    <source>
        <dbReference type="ARBA" id="ARBA00006270"/>
    </source>
</evidence>
<keyword evidence="3 7" id="KW-0342">GTP-binding</keyword>
<dbReference type="Proteomes" id="UP000261620">
    <property type="component" value="Unplaced"/>
</dbReference>
<keyword evidence="4 7" id="KW-0449">Lipoprotein</keyword>
<dbReference type="Pfam" id="PF00071">
    <property type="entry name" value="Ras"/>
    <property type="match status" value="1"/>
</dbReference>
<dbReference type="GO" id="GO:0003924">
    <property type="term" value="F:GTPase activity"/>
    <property type="evidence" value="ECO:0007669"/>
    <property type="project" value="UniProtKB-UniRule"/>
</dbReference>
<dbReference type="GO" id="GO:0016020">
    <property type="term" value="C:membrane"/>
    <property type="evidence" value="ECO:0007669"/>
    <property type="project" value="UniProtKB-SubCell"/>
</dbReference>
<dbReference type="Ensembl" id="ENSMMOT00000019544.1">
    <property type="protein sequence ID" value="ENSMMOP00000019224.1"/>
    <property type="gene ID" value="ENSMMOG00000014546.1"/>
</dbReference>
<dbReference type="SMART" id="SM00176">
    <property type="entry name" value="RAN"/>
    <property type="match status" value="1"/>
</dbReference>
<evidence type="ECO:0000256" key="5">
    <source>
        <dbReference type="ARBA" id="ARBA00023289"/>
    </source>
</evidence>
<evidence type="ECO:0000313" key="9">
    <source>
        <dbReference type="Proteomes" id="UP000261620"/>
    </source>
</evidence>
<dbReference type="PRINTS" id="PR00449">
    <property type="entry name" value="RASTRNSFRMNG"/>
</dbReference>
<comment type="function">
    <text evidence="7">The small GTPases Rab are key regulators in vesicle trafficking.</text>
</comment>
<keyword evidence="2 7" id="KW-0547">Nucleotide-binding</keyword>
<comment type="similarity">
    <text evidence="1 7">Belongs to the small GTPase superfamily. Rab family.</text>
</comment>
<dbReference type="CDD" id="cd04107">
    <property type="entry name" value="Rab32_Rab38"/>
    <property type="match status" value="1"/>
</dbReference>
<reference evidence="8" key="2">
    <citation type="submission" date="2025-09" db="UniProtKB">
        <authorList>
            <consortium name="Ensembl"/>
        </authorList>
    </citation>
    <scope>IDENTIFICATION</scope>
</reference>
<evidence type="ECO:0000256" key="7">
    <source>
        <dbReference type="RuleBase" id="RU367128"/>
    </source>
</evidence>
<sequence length="239" mass="26574">GRAGAVSMQRERLLKVLVIGDLGVGKTSIIKRYVHQVYSQHYRATIGVDFALKVLNWDHKTVVRLQLWDIAGQERYGNMTRVYYREAVGALVVFDMTRLSTFQAILKWKGDLDSKVALSNGRSVPAVLLANKCDQWQLGLCPKLPKLESFSREYGFVGWYETSAKDNTNIDAAITCLVKSIMSVEEEERALSDASTASAKGEAEGSVLVLPRFDYSVKERGLSGCSGCPSLKSRDRDND</sequence>
<dbReference type="PROSITE" id="PS51421">
    <property type="entry name" value="RAS"/>
    <property type="match status" value="1"/>
</dbReference>
<dbReference type="NCBIfam" id="TIGR00231">
    <property type="entry name" value="small_GTP"/>
    <property type="match status" value="1"/>
</dbReference>
<dbReference type="SMART" id="SM00174">
    <property type="entry name" value="RHO"/>
    <property type="match status" value="1"/>
</dbReference>
<dbReference type="GO" id="GO:0005802">
    <property type="term" value="C:trans-Golgi network"/>
    <property type="evidence" value="ECO:0007669"/>
    <property type="project" value="UniProtKB-UniRule"/>
</dbReference>
<keyword evidence="9" id="KW-1185">Reference proteome</keyword>
<protein>
    <recommendedName>
        <fullName evidence="7">Ras-related protein Rab</fullName>
    </recommendedName>
</protein>
<evidence type="ECO:0000313" key="8">
    <source>
        <dbReference type="Ensembl" id="ENSMMOP00000019224.1"/>
    </source>
</evidence>
<reference evidence="8" key="1">
    <citation type="submission" date="2025-08" db="UniProtKB">
        <authorList>
            <consortium name="Ensembl"/>
        </authorList>
    </citation>
    <scope>IDENTIFICATION</scope>
</reference>
<name>A0A3Q3XAC5_MOLML</name>
<proteinExistence type="inferred from homology"/>
<dbReference type="SMART" id="SM00175">
    <property type="entry name" value="RAB"/>
    <property type="match status" value="1"/>
</dbReference>
<dbReference type="SMART" id="SM00173">
    <property type="entry name" value="RAS"/>
    <property type="match status" value="1"/>
</dbReference>
<evidence type="ECO:0000256" key="6">
    <source>
        <dbReference type="ARBA" id="ARBA00046278"/>
    </source>
</evidence>
<dbReference type="GO" id="GO:0005525">
    <property type="term" value="F:GTP binding"/>
    <property type="evidence" value="ECO:0007669"/>
    <property type="project" value="UniProtKB-UniRule"/>
</dbReference>
<keyword evidence="7" id="KW-0472">Membrane</keyword>
<dbReference type="GO" id="GO:0005770">
    <property type="term" value="C:late endosome"/>
    <property type="evidence" value="ECO:0007669"/>
    <property type="project" value="TreeGrafter"/>
</dbReference>
<dbReference type="FunFam" id="3.40.50.300:FF:000222">
    <property type="entry name" value="RAB32, member RAS oncogene family"/>
    <property type="match status" value="1"/>
</dbReference>
<evidence type="ECO:0000256" key="2">
    <source>
        <dbReference type="ARBA" id="ARBA00022741"/>
    </source>
</evidence>
<dbReference type="InterPro" id="IPR030697">
    <property type="entry name" value="Rab29/Rab38/Rab32"/>
</dbReference>
<dbReference type="GO" id="GO:0090385">
    <property type="term" value="P:phagosome-lysosome fusion"/>
    <property type="evidence" value="ECO:0007669"/>
    <property type="project" value="TreeGrafter"/>
</dbReference>
<evidence type="ECO:0000256" key="4">
    <source>
        <dbReference type="ARBA" id="ARBA00023288"/>
    </source>
</evidence>
<dbReference type="InterPro" id="IPR005225">
    <property type="entry name" value="Small_GTP-bd"/>
</dbReference>
<accession>A0A3Q3XAC5</accession>
<comment type="subcellular location">
    <subcellularLocation>
        <location evidence="6">Endomembrane system</location>
        <topology evidence="6">Lipid-anchor</topology>
        <orientation evidence="6">Cytoplasmic side</orientation>
    </subcellularLocation>
    <subcellularLocation>
        <location evidence="7">Membrane</location>
        <topology evidence="7">Lipid-anchor</topology>
    </subcellularLocation>
</comment>
<dbReference type="GO" id="GO:0005764">
    <property type="term" value="C:lysosome"/>
    <property type="evidence" value="ECO:0007669"/>
    <property type="project" value="TreeGrafter"/>
</dbReference>
<dbReference type="PROSITE" id="PS51419">
    <property type="entry name" value="RAB"/>
    <property type="match status" value="1"/>
</dbReference>
<dbReference type="GO" id="GO:0045335">
    <property type="term" value="C:phagocytic vesicle"/>
    <property type="evidence" value="ECO:0007669"/>
    <property type="project" value="TreeGrafter"/>
</dbReference>
<dbReference type="Gene3D" id="3.40.50.300">
    <property type="entry name" value="P-loop containing nucleotide triphosphate hydrolases"/>
    <property type="match status" value="1"/>
</dbReference>
<keyword evidence="5 7" id="KW-0636">Prenylation</keyword>
<dbReference type="SUPFAM" id="SSF52540">
    <property type="entry name" value="P-loop containing nucleoside triphosphate hydrolases"/>
    <property type="match status" value="1"/>
</dbReference>
<dbReference type="GO" id="GO:0008333">
    <property type="term" value="P:endosome to lysosome transport"/>
    <property type="evidence" value="ECO:0007669"/>
    <property type="project" value="TreeGrafter"/>
</dbReference>
<dbReference type="InterPro" id="IPR001806">
    <property type="entry name" value="Small_GTPase"/>
</dbReference>
<dbReference type="AlphaFoldDB" id="A0A3Q3XAC5"/>